<keyword evidence="1" id="KW-0472">Membrane</keyword>
<comment type="caution">
    <text evidence="2">The sequence shown here is derived from an EMBL/GenBank/DDBJ whole genome shotgun (WGS) entry which is preliminary data.</text>
</comment>
<evidence type="ECO:0000313" key="2">
    <source>
        <dbReference type="EMBL" id="KAF1305703.1"/>
    </source>
</evidence>
<accession>A0ABQ6Z264</accession>
<evidence type="ECO:0000256" key="1">
    <source>
        <dbReference type="SAM" id="Phobius"/>
    </source>
</evidence>
<feature type="transmembrane region" description="Helical" evidence="1">
    <location>
        <begin position="40"/>
        <end position="61"/>
    </location>
</feature>
<organism evidence="2 3">
    <name type="scientific">Candidatus Enterococcus willemsii</name>
    <dbReference type="NCBI Taxonomy" id="1857215"/>
    <lineage>
        <taxon>Bacteria</taxon>
        <taxon>Bacillati</taxon>
        <taxon>Bacillota</taxon>
        <taxon>Bacilli</taxon>
        <taxon>Lactobacillales</taxon>
        <taxon>Enterococcaceae</taxon>
        <taxon>Enterococcus</taxon>
    </lineage>
</organism>
<sequence>MLYHYRKPLILSITTILFLGTLYALIDYLHQPANSIVADAFSLLLYVVLFFIELSVLVVTLRKKNE</sequence>
<proteinExistence type="predicted"/>
<keyword evidence="1" id="KW-1133">Transmembrane helix</keyword>
<keyword evidence="3" id="KW-1185">Reference proteome</keyword>
<dbReference type="EMBL" id="MAEL01000010">
    <property type="protein sequence ID" value="KAF1305703.1"/>
    <property type="molecule type" value="Genomic_DNA"/>
</dbReference>
<protein>
    <recommendedName>
        <fullName evidence="4">Integral membrane protein</fullName>
    </recommendedName>
</protein>
<reference evidence="2 3" key="1">
    <citation type="submission" date="2016-06" db="EMBL/GenBank/DDBJ databases">
        <title>Four novel species of enterococci isolated from chicken manure.</title>
        <authorList>
            <person name="Van Tyne D."/>
        </authorList>
    </citation>
    <scope>NUCLEOTIDE SEQUENCE [LARGE SCALE GENOMIC DNA]</scope>
    <source>
        <strain evidence="2 3">CU12B</strain>
    </source>
</reference>
<dbReference type="Proteomes" id="UP000782705">
    <property type="component" value="Unassembled WGS sequence"/>
</dbReference>
<evidence type="ECO:0000313" key="3">
    <source>
        <dbReference type="Proteomes" id="UP000782705"/>
    </source>
</evidence>
<gene>
    <name evidence="2" type="ORF">BAU17_00190</name>
</gene>
<keyword evidence="1" id="KW-0812">Transmembrane</keyword>
<dbReference type="RefSeq" id="WP_161901019.1">
    <property type="nucleotide sequence ID" value="NZ_MAEL01000010.1"/>
</dbReference>
<name>A0ABQ6Z264_9ENTE</name>
<evidence type="ECO:0008006" key="4">
    <source>
        <dbReference type="Google" id="ProtNLM"/>
    </source>
</evidence>